<dbReference type="PANTHER" id="PTHR43489">
    <property type="entry name" value="ISOMERASE"/>
    <property type="match status" value="1"/>
</dbReference>
<reference evidence="5 6" key="2">
    <citation type="journal article" date="2015" name="J. Bacteriol.">
        <title>Genomic, proteomic, and biochemical analysis of the organohalide respiratory pathway in Desulfitobacterium dehalogenans.</title>
        <authorList>
            <person name="Kruse T."/>
            <person name="van de Pas B.A."/>
            <person name="Atteia A."/>
            <person name="Krab K."/>
            <person name="Hagen W.R."/>
            <person name="Goodwin L."/>
            <person name="Chain P."/>
            <person name="Boeren S."/>
            <person name="Maphosa F."/>
            <person name="Schraa G."/>
            <person name="de Vos W.M."/>
            <person name="van der Oost J."/>
            <person name="Smidt H."/>
            <person name="Stams A.J."/>
        </authorList>
    </citation>
    <scope>NUCLEOTIDE SEQUENCE [LARGE SCALE GENOMIC DNA]</scope>
    <source>
        <strain evidence="6">ATCC 51507 / DSM 9161 / JW/IU-DC1</strain>
    </source>
</reference>
<evidence type="ECO:0000313" key="6">
    <source>
        <dbReference type="Proteomes" id="UP000006053"/>
    </source>
</evidence>
<dbReference type="PIRSF" id="PIRSF006241">
    <property type="entry name" value="HyI"/>
    <property type="match status" value="1"/>
</dbReference>
<dbReference type="Gene3D" id="3.20.20.150">
    <property type="entry name" value="Divalent-metal-dependent TIM barrel enzymes"/>
    <property type="match status" value="1"/>
</dbReference>
<organism evidence="5 6">
    <name type="scientific">Desulfitobacterium dehalogenans (strain ATCC 51507 / DSM 9161 / JW/IU-DC1)</name>
    <dbReference type="NCBI Taxonomy" id="756499"/>
    <lineage>
        <taxon>Bacteria</taxon>
        <taxon>Bacillati</taxon>
        <taxon>Bacillota</taxon>
        <taxon>Clostridia</taxon>
        <taxon>Eubacteriales</taxon>
        <taxon>Desulfitobacteriaceae</taxon>
        <taxon>Desulfitobacterium</taxon>
    </lineage>
</organism>
<keyword evidence="5" id="KW-0670">Pyruvate</keyword>
<dbReference type="KEGG" id="ddh:Desde_1141"/>
<dbReference type="Proteomes" id="UP000006053">
    <property type="component" value="Chromosome"/>
</dbReference>
<dbReference type="InterPro" id="IPR026040">
    <property type="entry name" value="HyI-like"/>
</dbReference>
<evidence type="ECO:0000256" key="2">
    <source>
        <dbReference type="PIRNR" id="PIRNR006241"/>
    </source>
</evidence>
<dbReference type="RefSeq" id="WP_014793062.1">
    <property type="nucleotide sequence ID" value="NC_018017.1"/>
</dbReference>
<gene>
    <name evidence="5" type="ordered locus">Desde_1141</name>
</gene>
<evidence type="ECO:0000256" key="1">
    <source>
        <dbReference type="ARBA" id="ARBA00023235"/>
    </source>
</evidence>
<reference evidence="6" key="1">
    <citation type="submission" date="2012-06" db="EMBL/GenBank/DDBJ databases">
        <title>Complete sequence of Desulfitobacterium dehalogenans ATCC 51507.</title>
        <authorList>
            <person name="Lucas S."/>
            <person name="Han J."/>
            <person name="Lapidus A."/>
            <person name="Cheng J.-F."/>
            <person name="Goodwin L."/>
            <person name="Pitluck S."/>
            <person name="Peters L."/>
            <person name="Ovchinnikova G."/>
            <person name="Teshima H."/>
            <person name="Detter J.C."/>
            <person name="Han C."/>
            <person name="Tapia R."/>
            <person name="Land M."/>
            <person name="Hauser L."/>
            <person name="Kyrpides N."/>
            <person name="Ivanova N."/>
            <person name="Pagani I."/>
            <person name="Kruse T."/>
            <person name="de Vos W.M."/>
            <person name="Smidt H."/>
            <person name="Woyke T."/>
        </authorList>
    </citation>
    <scope>NUCLEOTIDE SEQUENCE [LARGE SCALE GENOMIC DNA]</scope>
    <source>
        <strain evidence="6">ATCC 51507 / DSM 9161 / JW/IU-DC1</strain>
    </source>
</reference>
<dbReference type="SUPFAM" id="SSF51658">
    <property type="entry name" value="Xylose isomerase-like"/>
    <property type="match status" value="1"/>
</dbReference>
<dbReference type="GO" id="GO:0008903">
    <property type="term" value="F:hydroxypyruvate isomerase activity"/>
    <property type="evidence" value="ECO:0007669"/>
    <property type="project" value="TreeGrafter"/>
</dbReference>
<dbReference type="InterPro" id="IPR017643">
    <property type="entry name" value="Hydroxypyruvate_isomerase"/>
</dbReference>
<protein>
    <submittedName>
        <fullName evidence="5">Hydroxypyruvate isomerase</fullName>
    </submittedName>
</protein>
<dbReference type="EMBL" id="CP003348">
    <property type="protein sequence ID" value="AFL99570.1"/>
    <property type="molecule type" value="Genomic_DNA"/>
</dbReference>
<dbReference type="FunFam" id="3.20.20.150:FF:000007">
    <property type="entry name" value="Hydroxypyruvate isomerase"/>
    <property type="match status" value="1"/>
</dbReference>
<dbReference type="NCBIfam" id="TIGR03234">
    <property type="entry name" value="OH-pyruv-isom"/>
    <property type="match status" value="1"/>
</dbReference>
<dbReference type="InterPro" id="IPR050417">
    <property type="entry name" value="Sugar_Epim/Isomerase"/>
</dbReference>
<dbReference type="InterPro" id="IPR036237">
    <property type="entry name" value="Xyl_isomerase-like_sf"/>
</dbReference>
<accession>I4A6I6</accession>
<dbReference type="STRING" id="756499.Desde_1141"/>
<dbReference type="GO" id="GO:0046487">
    <property type="term" value="P:glyoxylate metabolic process"/>
    <property type="evidence" value="ECO:0007669"/>
    <property type="project" value="TreeGrafter"/>
</dbReference>
<feature type="active site" description="Proton donor/acceptor" evidence="3">
    <location>
        <position position="244"/>
    </location>
</feature>
<comment type="similarity">
    <text evidence="2">Belongs to the hyi family.</text>
</comment>
<dbReference type="HOGENOM" id="CLU_050006_1_2_9"/>
<keyword evidence="6" id="KW-1185">Reference proteome</keyword>
<proteinExistence type="inferred from homology"/>
<evidence type="ECO:0000256" key="3">
    <source>
        <dbReference type="PIRSR" id="PIRSR006241-50"/>
    </source>
</evidence>
<evidence type="ECO:0000313" key="5">
    <source>
        <dbReference type="EMBL" id="AFL99570.1"/>
    </source>
</evidence>
<dbReference type="OrthoDB" id="9786584at2"/>
<dbReference type="Pfam" id="PF01261">
    <property type="entry name" value="AP_endonuc_2"/>
    <property type="match status" value="1"/>
</dbReference>
<dbReference type="AlphaFoldDB" id="I4A6I6"/>
<sequence>MVIKKDRLVANLSFLFSDLPMMERFNAARKAGLNRVEFMFPYDLDLTELKQELETHRLELVLFNLPAGDWGAGERGIALDPSRQEEFKAGVAKAVKIAQALHVKQINCLVGKIREDQSQEEQRATLISNIRYAADQLQQVGVKLLLEPLNHFDAPGFYLNTTEDVLKVIAEAGSENIFLQYDTYHAAREGEDLLQILREKLPHIAHIQVADNPGRHQPGTGEIDYHAFFKTLTEVGYPYAVSMEYVPQPDTVASLEWIKAFE</sequence>
<dbReference type="eggNOG" id="COG3622">
    <property type="taxonomic scope" value="Bacteria"/>
</dbReference>
<keyword evidence="1 2" id="KW-0413">Isomerase</keyword>
<dbReference type="InterPro" id="IPR013022">
    <property type="entry name" value="Xyl_isomerase-like_TIM-brl"/>
</dbReference>
<dbReference type="PANTHER" id="PTHR43489:SF13">
    <property type="entry name" value="HYDROXYPYRUVATE ISOMERASE"/>
    <property type="match status" value="1"/>
</dbReference>
<feature type="active site" description="Proton donor/acceptor" evidence="3">
    <location>
        <position position="147"/>
    </location>
</feature>
<name>I4A6I6_DESDJ</name>
<feature type="domain" description="Xylose isomerase-like TIM barrel" evidence="4">
    <location>
        <begin position="25"/>
        <end position="260"/>
    </location>
</feature>
<evidence type="ECO:0000259" key="4">
    <source>
        <dbReference type="Pfam" id="PF01261"/>
    </source>
</evidence>